<feature type="compositionally biased region" description="Polar residues" evidence="2">
    <location>
        <begin position="724"/>
        <end position="735"/>
    </location>
</feature>
<organism evidence="3 4">
    <name type="scientific">Staphylotrichum longicolle</name>
    <dbReference type="NCBI Taxonomy" id="669026"/>
    <lineage>
        <taxon>Eukaryota</taxon>
        <taxon>Fungi</taxon>
        <taxon>Dikarya</taxon>
        <taxon>Ascomycota</taxon>
        <taxon>Pezizomycotina</taxon>
        <taxon>Sordariomycetes</taxon>
        <taxon>Sordariomycetidae</taxon>
        <taxon>Sordariales</taxon>
        <taxon>Chaetomiaceae</taxon>
        <taxon>Staphylotrichum</taxon>
    </lineage>
</organism>
<gene>
    <name evidence="3" type="ORF">NEMBOFW57_002229</name>
</gene>
<feature type="coiled-coil region" evidence="1">
    <location>
        <begin position="255"/>
        <end position="282"/>
    </location>
</feature>
<feature type="compositionally biased region" description="Polar residues" evidence="2">
    <location>
        <begin position="692"/>
        <end position="706"/>
    </location>
</feature>
<keyword evidence="1" id="KW-0175">Coiled coil</keyword>
<feature type="compositionally biased region" description="Polar residues" evidence="2">
    <location>
        <begin position="894"/>
        <end position="909"/>
    </location>
</feature>
<dbReference type="AlphaFoldDB" id="A0AAD4F3M9"/>
<keyword evidence="4" id="KW-1185">Reference proteome</keyword>
<feature type="region of interest" description="Disordered" evidence="2">
    <location>
        <begin position="892"/>
        <end position="917"/>
    </location>
</feature>
<evidence type="ECO:0000313" key="4">
    <source>
        <dbReference type="Proteomes" id="UP001197093"/>
    </source>
</evidence>
<feature type="region of interest" description="Disordered" evidence="2">
    <location>
        <begin position="475"/>
        <end position="607"/>
    </location>
</feature>
<feature type="compositionally biased region" description="Polar residues" evidence="2">
    <location>
        <begin position="653"/>
        <end position="662"/>
    </location>
</feature>
<name>A0AAD4F3M9_9PEZI</name>
<evidence type="ECO:0000256" key="1">
    <source>
        <dbReference type="SAM" id="Coils"/>
    </source>
</evidence>
<dbReference type="EMBL" id="JAHCVI010000001">
    <property type="protein sequence ID" value="KAG7292194.1"/>
    <property type="molecule type" value="Genomic_DNA"/>
</dbReference>
<comment type="caution">
    <text evidence="3">The sequence shown here is derived from an EMBL/GenBank/DDBJ whole genome shotgun (WGS) entry which is preliminary data.</text>
</comment>
<feature type="compositionally biased region" description="Polar residues" evidence="2">
    <location>
        <begin position="284"/>
        <end position="295"/>
    </location>
</feature>
<proteinExistence type="predicted"/>
<feature type="region of interest" description="Disordered" evidence="2">
    <location>
        <begin position="1"/>
        <end position="35"/>
    </location>
</feature>
<feature type="region of interest" description="Disordered" evidence="2">
    <location>
        <begin position="284"/>
        <end position="333"/>
    </location>
</feature>
<feature type="compositionally biased region" description="Basic residues" evidence="2">
    <location>
        <begin position="163"/>
        <end position="177"/>
    </location>
</feature>
<dbReference type="Proteomes" id="UP001197093">
    <property type="component" value="Unassembled WGS sequence"/>
</dbReference>
<accession>A0AAD4F3M9</accession>
<sequence>MAAMEAANAHYQNGHHHQQPGPPLPASPTLTNPDMILPDYPDYDRHDLPDADLDRAEHSLMMWNNGHASSSGSDMHHMFVATGLAGPRAYGPAGPVTPTTPIIYGNGTMLSDIGEVTEVESTVGKPSPVRVKSAMRRAASPKRGSGGEGGPGPALTAESAGMIRKRAKQNMRAKRERRSSMESTSTITTEDPPAPISADFDDSVSVGDSVFQGDDEESMASSYVEGTAAVEPMRLGVARVENIDRLSTYSTTSLSRRAEEILANAKKRLTTMEGNLTRARSTLHYTSPYGSEGSTPSPPFQRASTAMHLGDPGEDPAVSPPDHTPGHTRMSSDLAMRNGLPYRVSLPRSQSALGAAGGYRQPLTASKSADHIRGDLEDEAQRPVHRASSVRETGLKLLTEDEVARLGEADSASQNARLEAFLSPTFGSFHSDSGVRNPPRSSSAAQMRDIKDQMRDLKGKISSLREQARVDNLKRRSLQSLRTPSPFTHSQVDPWYAEPPSNRTSEIITSDFPGRNPWNGEDSSVDGEVRENEPQLENGHEEEETDYADAETGIHPDASNGFPDSESLSPSTPAPGVNGAEYDNSDMLTENGDTDGDQDFHDADDADYMSESGESLYHDSVQHQISHEDREDAFDYEHFFLHSAMGTMSLTRRASNESFTSEDSVETTRGPTTNGTNGTAFNPEQPPLLGRRNSSNSISTIDTFATAQEARSLKSPVSPDEGTFDTSSRAASAQSHRFRAGSAASKRLSLGPGTRDTENDGAISPIAEEASSNSTPNSPAPAQQTARRASVIHRPMSTGPYSSSSGTSLHHRPSIASFESVGTNRSFPLVPSSFPGTGGVKKANSTGVLTPRARDSPDIAQHHRQQHQHLNGDGDGGAAMGAITSRLMRDMGKSQIQTSHDQQNPNREQNGVAGPHPLDALLREDKYLVERLVEGLGRCVLGLTENGRASAESRMYRRRLDAARRVLEGFEIEVSPAPATGAGAAQ</sequence>
<protein>
    <submittedName>
        <fullName evidence="3">Uncharacterized protein</fullName>
    </submittedName>
</protein>
<feature type="region of interest" description="Disordered" evidence="2">
    <location>
        <begin position="119"/>
        <end position="206"/>
    </location>
</feature>
<reference evidence="3" key="1">
    <citation type="submission" date="2023-02" db="EMBL/GenBank/DDBJ databases">
        <authorList>
            <person name="Palmer J.M."/>
        </authorList>
    </citation>
    <scope>NUCLEOTIDE SEQUENCE</scope>
    <source>
        <strain evidence="3">FW57</strain>
    </source>
</reference>
<feature type="compositionally biased region" description="Low complexity" evidence="2">
    <location>
        <begin position="181"/>
        <end position="190"/>
    </location>
</feature>
<feature type="compositionally biased region" description="Low complexity" evidence="2">
    <location>
        <begin position="767"/>
        <end position="782"/>
    </location>
</feature>
<feature type="compositionally biased region" description="Polar residues" evidence="2">
    <location>
        <begin position="478"/>
        <end position="491"/>
    </location>
</feature>
<feature type="region of interest" description="Disordered" evidence="2">
    <location>
        <begin position="653"/>
        <end position="789"/>
    </location>
</feature>
<feature type="compositionally biased region" description="Low complexity" evidence="2">
    <location>
        <begin position="667"/>
        <end position="679"/>
    </location>
</feature>
<evidence type="ECO:0000256" key="2">
    <source>
        <dbReference type="SAM" id="MobiDB-lite"/>
    </source>
</evidence>
<feature type="region of interest" description="Disordered" evidence="2">
    <location>
        <begin position="427"/>
        <end position="448"/>
    </location>
</feature>
<feature type="compositionally biased region" description="Acidic residues" evidence="2">
    <location>
        <begin position="540"/>
        <end position="549"/>
    </location>
</feature>
<evidence type="ECO:0000313" key="3">
    <source>
        <dbReference type="EMBL" id="KAG7292194.1"/>
    </source>
</evidence>